<proteinExistence type="predicted"/>
<name>A0A3M0BDX3_9AQUI</name>
<evidence type="ECO:0000256" key="1">
    <source>
        <dbReference type="ARBA" id="ARBA00004370"/>
    </source>
</evidence>
<protein>
    <submittedName>
        <fullName evidence="8">Outer membrane protein insertion porin family</fullName>
    </submittedName>
</protein>
<dbReference type="InterPro" id="IPR010827">
    <property type="entry name" value="BamA/TamA_POTRA"/>
</dbReference>
<dbReference type="Proteomes" id="UP000280842">
    <property type="component" value="Unassembled WGS sequence"/>
</dbReference>
<feature type="domain" description="POTRA" evidence="7">
    <location>
        <begin position="233"/>
        <end position="306"/>
    </location>
</feature>
<comment type="subcellular location">
    <subcellularLocation>
        <location evidence="1">Membrane</location>
    </subcellularLocation>
</comment>
<dbReference type="Gene3D" id="2.40.160.50">
    <property type="entry name" value="membrane protein fhac: a member of the omp85/tpsb transporter family"/>
    <property type="match status" value="1"/>
</dbReference>
<evidence type="ECO:0000256" key="4">
    <source>
        <dbReference type="ARBA" id="ARBA00023136"/>
    </source>
</evidence>
<dbReference type="AlphaFoldDB" id="A0A3M0BDX3"/>
<evidence type="ECO:0000259" key="7">
    <source>
        <dbReference type="Pfam" id="PF07244"/>
    </source>
</evidence>
<dbReference type="Pfam" id="PF07244">
    <property type="entry name" value="POTRA"/>
    <property type="match status" value="2"/>
</dbReference>
<comment type="caution">
    <text evidence="8">The sequence shown here is derived from an EMBL/GenBank/DDBJ whole genome shotgun (WGS) entry which is preliminary data.</text>
</comment>
<keyword evidence="2" id="KW-0812">Transmembrane</keyword>
<feature type="domain" description="Bacterial surface antigen (D15)" evidence="6">
    <location>
        <begin position="560"/>
        <end position="842"/>
    </location>
</feature>
<keyword evidence="3" id="KW-0732">Signal</keyword>
<sequence>MRFFVILLMFFQLSYAVEIYSNFPLPMNNIKEVYNSLKDKTKIKDLLQKTDSFNKITVEKDKIILNRKILVKGISIKGNSSFWDSEIVGVSGLFYGKYISNEDIARIPLKLKQFYVDNGFLDIQIFLNTKINKKGDADIIININEGKRYKIKDVKFFSDIPLSKKEEKKYKEILDLKNKRFSISKIQKSISKLSQYLKDKGYYDSFISIFSFHKINENKIYLYLNIVHGFKYDIKFVGNYNIKEKNLLKLEPFKISGVNYAQIEDFIEKISDYYKSLGFLDVSIDFSYKEELKTSLAYIYIYIYEGKRYRIKDISFNSDFKLPKDILKQIRRFKGRYFQKKLLSEPLEKLIFNLRKKGYANSYYQISYIKEGKNLILNITIYRGKKYLIKEALYKGYNPKTKLKTPIIYSGALLVNYIDSIKKELFEKGYLDAKVDMQVELKESKNIYFVKPIFNIKTGKRYKLSKAFIYGTWHLKPKVLRWNIKEDDYYEKYRFDNELNFLYKSYLFSFINPDLEVDKKNKSLNKILVLTEDKRGLVQGLIGYNSVEKLKAAVSLTLKNLFGYGLETTGYIDISSLNTNYKLDLGSRLLPKYSSLFVSAYRSNQFHKYYDLLKKGFDITYNKRPNKWATQQVKLDYSVNKISNSNIYIKNPYNKYDISFSLKYDNRNNKIYPTSGFYFSSTFGKTFSDVEYFYGNFMLRYYYKFLFFVFTQRISSGGKFIGIEKLPISERYFLGGISTIRGFGYEELSNNGIGGNSFAYINNDLRFPIFKGFNLYGFLFYDLGNIYPNKKEFLKFKTRETAGIGIFVPTPAGAFSFDYAKILDKKEGEQSYRFEFSINIIF</sequence>
<dbReference type="OrthoDB" id="9803054at2"/>
<dbReference type="PANTHER" id="PTHR12815:SF47">
    <property type="entry name" value="TRANSLOCATION AND ASSEMBLY MODULE SUBUNIT TAMA"/>
    <property type="match status" value="1"/>
</dbReference>
<dbReference type="RefSeq" id="WP_121923597.1">
    <property type="nucleotide sequence ID" value="NZ_REFO01000014.1"/>
</dbReference>
<dbReference type="PANTHER" id="PTHR12815">
    <property type="entry name" value="SORTING AND ASSEMBLY MACHINERY SAMM50 PROTEIN FAMILY MEMBER"/>
    <property type="match status" value="1"/>
</dbReference>
<dbReference type="Gene3D" id="3.10.20.310">
    <property type="entry name" value="membrane protein fhac"/>
    <property type="match status" value="4"/>
</dbReference>
<feature type="domain" description="POTRA" evidence="7">
    <location>
        <begin position="71"/>
        <end position="146"/>
    </location>
</feature>
<reference evidence="8 9" key="1">
    <citation type="submission" date="2018-10" db="EMBL/GenBank/DDBJ databases">
        <title>Genomic Encyclopedia of Archaeal and Bacterial Type Strains, Phase II (KMG-II): from individual species to whole genera.</title>
        <authorList>
            <person name="Goeker M."/>
        </authorList>
    </citation>
    <scope>NUCLEOTIDE SEQUENCE [LARGE SCALE GENOMIC DNA]</scope>
    <source>
        <strain evidence="8 9">VM1</strain>
    </source>
</reference>
<evidence type="ECO:0000256" key="5">
    <source>
        <dbReference type="ARBA" id="ARBA00023237"/>
    </source>
</evidence>
<evidence type="ECO:0000313" key="8">
    <source>
        <dbReference type="EMBL" id="RMA93158.1"/>
    </source>
</evidence>
<dbReference type="GO" id="GO:0019867">
    <property type="term" value="C:outer membrane"/>
    <property type="evidence" value="ECO:0007669"/>
    <property type="project" value="InterPro"/>
</dbReference>
<organism evidence="8 9">
    <name type="scientific">Hydrogenothermus marinus</name>
    <dbReference type="NCBI Taxonomy" id="133270"/>
    <lineage>
        <taxon>Bacteria</taxon>
        <taxon>Pseudomonadati</taxon>
        <taxon>Aquificota</taxon>
        <taxon>Aquificia</taxon>
        <taxon>Aquificales</taxon>
        <taxon>Hydrogenothermaceae</taxon>
        <taxon>Hydrogenothermus</taxon>
    </lineage>
</organism>
<keyword evidence="5" id="KW-0998">Cell outer membrane</keyword>
<dbReference type="Pfam" id="PF01103">
    <property type="entry name" value="Omp85"/>
    <property type="match status" value="1"/>
</dbReference>
<dbReference type="InterPro" id="IPR000184">
    <property type="entry name" value="Bac_surfAg_D15"/>
</dbReference>
<keyword evidence="4" id="KW-0472">Membrane</keyword>
<evidence type="ECO:0000256" key="3">
    <source>
        <dbReference type="ARBA" id="ARBA00022729"/>
    </source>
</evidence>
<evidence type="ECO:0000259" key="6">
    <source>
        <dbReference type="Pfam" id="PF01103"/>
    </source>
</evidence>
<evidence type="ECO:0000313" key="9">
    <source>
        <dbReference type="Proteomes" id="UP000280842"/>
    </source>
</evidence>
<dbReference type="InterPro" id="IPR039910">
    <property type="entry name" value="D15-like"/>
</dbReference>
<keyword evidence="9" id="KW-1185">Reference proteome</keyword>
<dbReference type="EMBL" id="REFO01000014">
    <property type="protein sequence ID" value="RMA93158.1"/>
    <property type="molecule type" value="Genomic_DNA"/>
</dbReference>
<accession>A0A3M0BDX3</accession>
<evidence type="ECO:0000256" key="2">
    <source>
        <dbReference type="ARBA" id="ARBA00022692"/>
    </source>
</evidence>
<gene>
    <name evidence="8" type="ORF">CLV39_1493</name>
</gene>